<feature type="transmembrane region" description="Helical" evidence="1">
    <location>
        <begin position="179"/>
        <end position="201"/>
    </location>
</feature>
<evidence type="ECO:0000313" key="2">
    <source>
        <dbReference type="EMBL" id="MCC2253376.1"/>
    </source>
</evidence>
<evidence type="ECO:0000313" key="3">
    <source>
        <dbReference type="Proteomes" id="UP001198151"/>
    </source>
</evidence>
<dbReference type="CDD" id="cd21809">
    <property type="entry name" value="ABC-2_lan_permease-like"/>
    <property type="match status" value="1"/>
</dbReference>
<feature type="transmembrane region" description="Helical" evidence="1">
    <location>
        <begin position="62"/>
        <end position="82"/>
    </location>
</feature>
<keyword evidence="1" id="KW-0472">Membrane</keyword>
<keyword evidence="1" id="KW-1133">Transmembrane helix</keyword>
<feature type="transmembrane region" description="Helical" evidence="1">
    <location>
        <begin position="228"/>
        <end position="250"/>
    </location>
</feature>
<gene>
    <name evidence="2" type="ORF">LKD70_02785</name>
</gene>
<evidence type="ECO:0000256" key="1">
    <source>
        <dbReference type="SAM" id="Phobius"/>
    </source>
</evidence>
<dbReference type="RefSeq" id="WP_227706526.1">
    <property type="nucleotide sequence ID" value="NZ_JAJEQX010000003.1"/>
</dbReference>
<keyword evidence="1" id="KW-0812">Transmembrane</keyword>
<feature type="transmembrane region" description="Helical" evidence="1">
    <location>
        <begin position="103"/>
        <end position="132"/>
    </location>
</feature>
<accession>A0ABS8FTK2</accession>
<dbReference type="Pfam" id="PF12730">
    <property type="entry name" value="ABC2_membrane_4"/>
    <property type="match status" value="1"/>
</dbReference>
<sequence length="256" mass="28703">MNYISAISIEMKKIRRSKILLLLLIPVLMMWIPSLVNSDMIFDVRDIPITPERNFFIQGFMGMAWFMLPASVVICTVLLTRTELSHRGIVKMLSLPVSRTKLFLAKYTVLVFLIFVQMAFTVLAYFICAAAASRMHGCDLVLSPAYVLGSTFRIYASALPMAAVFWMLSVLIPSPIFSVGIGLASIVPSVLVINTEFWYAYPVSYPFYFLMVEYGRAAEGVYETGIDWIPLIPAALLITAAALLIACIRFQRSQKV</sequence>
<feature type="transmembrane region" description="Helical" evidence="1">
    <location>
        <begin position="152"/>
        <end position="172"/>
    </location>
</feature>
<dbReference type="Proteomes" id="UP001198151">
    <property type="component" value="Unassembled WGS sequence"/>
</dbReference>
<dbReference type="EMBL" id="JAJEQX010000003">
    <property type="protein sequence ID" value="MCC2253376.1"/>
    <property type="molecule type" value="Genomic_DNA"/>
</dbReference>
<proteinExistence type="predicted"/>
<comment type="caution">
    <text evidence="2">The sequence shown here is derived from an EMBL/GenBank/DDBJ whole genome shotgun (WGS) entry which is preliminary data.</text>
</comment>
<keyword evidence="3" id="KW-1185">Reference proteome</keyword>
<organism evidence="2 3">
    <name type="scientific">Ruminococcus turbiniformis</name>
    <dbReference type="NCBI Taxonomy" id="2881258"/>
    <lineage>
        <taxon>Bacteria</taxon>
        <taxon>Bacillati</taxon>
        <taxon>Bacillota</taxon>
        <taxon>Clostridia</taxon>
        <taxon>Eubacteriales</taxon>
        <taxon>Oscillospiraceae</taxon>
        <taxon>Ruminococcus</taxon>
    </lineage>
</organism>
<reference evidence="2 3" key="1">
    <citation type="submission" date="2021-10" db="EMBL/GenBank/DDBJ databases">
        <title>Anaerobic single-cell dispensing facilitates the cultivation of human gut bacteria.</title>
        <authorList>
            <person name="Afrizal A."/>
        </authorList>
    </citation>
    <scope>NUCLEOTIDE SEQUENCE [LARGE SCALE GENOMIC DNA]</scope>
    <source>
        <strain evidence="2 3">CLA-AA-H200</strain>
    </source>
</reference>
<name>A0ABS8FTK2_9FIRM</name>
<protein>
    <submittedName>
        <fullName evidence="2">ABC transporter permease</fullName>
    </submittedName>
</protein>